<keyword evidence="2" id="KW-1185">Reference proteome</keyword>
<evidence type="ECO:0000313" key="2">
    <source>
        <dbReference type="Proteomes" id="UP001269402"/>
    </source>
</evidence>
<evidence type="ECO:0000313" key="1">
    <source>
        <dbReference type="EMBL" id="MDR9763098.1"/>
    </source>
</evidence>
<reference evidence="2" key="1">
    <citation type="submission" date="2023-07" db="EMBL/GenBank/DDBJ databases">
        <title>Genomic characterization of faba bean (Vicia faba) microsymbionts in Mexican soils.</title>
        <authorList>
            <person name="Rivera Orduna F.N."/>
            <person name="Guevara-Luna J."/>
            <person name="Yan J."/>
            <person name="Arroyo-Herrera I."/>
            <person name="Li Y."/>
            <person name="Vasquez-Murrieta M.S."/>
            <person name="Wang E.T."/>
        </authorList>
    </citation>
    <scope>NUCLEOTIDE SEQUENCE [LARGE SCALE GENOMIC DNA]</scope>
    <source>
        <strain evidence="2">CH6</strain>
    </source>
</reference>
<dbReference type="AlphaFoldDB" id="A0AAW8P7U6"/>
<proteinExistence type="predicted"/>
<accession>A0AAW8P7U6</accession>
<comment type="caution">
    <text evidence="1">The sequence shown here is derived from an EMBL/GenBank/DDBJ whole genome shotgun (WGS) entry which is preliminary data.</text>
</comment>
<name>A0AAW8P7U6_9HYPH</name>
<dbReference type="RefSeq" id="WP_239620465.1">
    <property type="nucleotide sequence ID" value="NZ_JAILYG010000012.1"/>
</dbReference>
<protein>
    <submittedName>
        <fullName evidence="1">Uncharacterized protein</fullName>
    </submittedName>
</protein>
<dbReference type="Proteomes" id="UP001269402">
    <property type="component" value="Unassembled WGS sequence"/>
</dbReference>
<gene>
    <name evidence="1" type="ORF">RJJ37_26325</name>
</gene>
<sequence>MRSDVEDGVWKTVAADAVFVDVSCAPPSAAGAGIAVDDAGDDCMSPEDIREDVTVPVKEDWTVALP</sequence>
<dbReference type="EMBL" id="JAVLSH010000013">
    <property type="protein sequence ID" value="MDR9763098.1"/>
    <property type="molecule type" value="Genomic_DNA"/>
</dbReference>
<organism evidence="1 2">
    <name type="scientific">Rhizobium redzepovicii</name>
    <dbReference type="NCBI Taxonomy" id="2867518"/>
    <lineage>
        <taxon>Bacteria</taxon>
        <taxon>Pseudomonadati</taxon>
        <taxon>Pseudomonadota</taxon>
        <taxon>Alphaproteobacteria</taxon>
        <taxon>Hyphomicrobiales</taxon>
        <taxon>Rhizobiaceae</taxon>
        <taxon>Rhizobium/Agrobacterium group</taxon>
        <taxon>Rhizobium</taxon>
    </lineage>
</organism>